<dbReference type="Gene3D" id="1.20.1280.50">
    <property type="match status" value="1"/>
</dbReference>
<sequence>MSVTSKTRVPQEIWKSIFSFCRKEQLRECLFVCRNWYMLAKPVFYEEVMIPNESTSALFTVTLATFHNGVYVHHLALPQKQKPRRRKASPLYSSLIIQYMFQSCPNLLSVDLDICNPYYFLRSLVKIELDKLQQIKIQWSSIRRFGSPAVKRYFLIANQLHRKSILSLEIPDIPDSVWTGDNTLSKQDYMSQFLRLEHLTINQSTHVFISFSKILSSLPKLKTLHYISLFRSLGITDQDILDSSKVKYVNLKSLSLEVFHLSVNDIEYIINSLPSLRMMDTSLRYAEKFKDYISESNALIVLVGSP</sequence>
<evidence type="ECO:0008006" key="3">
    <source>
        <dbReference type="Google" id="ProtNLM"/>
    </source>
</evidence>
<evidence type="ECO:0000313" key="2">
    <source>
        <dbReference type="Proteomes" id="UP000613177"/>
    </source>
</evidence>
<accession>A0A8H7SIA1</accession>
<dbReference type="Proteomes" id="UP000613177">
    <property type="component" value="Unassembled WGS sequence"/>
</dbReference>
<name>A0A8H7SIA1_9FUNG</name>
<dbReference type="AlphaFoldDB" id="A0A8H7SIA1"/>
<proteinExistence type="predicted"/>
<reference evidence="1" key="1">
    <citation type="submission" date="2021-01" db="EMBL/GenBank/DDBJ databases">
        <title>Metabolic potential, ecology and presence of endohyphal bacteria is reflected in genomic diversity of Mucoromycotina.</title>
        <authorList>
            <person name="Muszewska A."/>
            <person name="Okrasinska A."/>
            <person name="Steczkiewicz K."/>
            <person name="Drgas O."/>
            <person name="Orlowska M."/>
            <person name="Perlinska-Lenart U."/>
            <person name="Aleksandrzak-Piekarczyk T."/>
            <person name="Szatraj K."/>
            <person name="Zielenkiewicz U."/>
            <person name="Pilsyk S."/>
            <person name="Malc E."/>
            <person name="Mieczkowski P."/>
            <person name="Kruszewska J.S."/>
            <person name="Biernat P."/>
            <person name="Pawlowska J."/>
        </authorList>
    </citation>
    <scope>NUCLEOTIDE SEQUENCE</scope>
    <source>
        <strain evidence="1">WA0000018081</strain>
    </source>
</reference>
<dbReference type="SUPFAM" id="SSF81383">
    <property type="entry name" value="F-box domain"/>
    <property type="match status" value="1"/>
</dbReference>
<evidence type="ECO:0000313" key="1">
    <source>
        <dbReference type="EMBL" id="KAG2228657.1"/>
    </source>
</evidence>
<dbReference type="InterPro" id="IPR032675">
    <property type="entry name" value="LRR_dom_sf"/>
</dbReference>
<comment type="caution">
    <text evidence="1">The sequence shown here is derived from an EMBL/GenBank/DDBJ whole genome shotgun (WGS) entry which is preliminary data.</text>
</comment>
<dbReference type="SUPFAM" id="SSF52047">
    <property type="entry name" value="RNI-like"/>
    <property type="match status" value="1"/>
</dbReference>
<protein>
    <recommendedName>
        <fullName evidence="3">F-box domain-containing protein</fullName>
    </recommendedName>
</protein>
<dbReference type="Gene3D" id="3.80.10.10">
    <property type="entry name" value="Ribonuclease Inhibitor"/>
    <property type="match status" value="1"/>
</dbReference>
<organism evidence="1 2">
    <name type="scientific">Thamnidium elegans</name>
    <dbReference type="NCBI Taxonomy" id="101142"/>
    <lineage>
        <taxon>Eukaryota</taxon>
        <taxon>Fungi</taxon>
        <taxon>Fungi incertae sedis</taxon>
        <taxon>Mucoromycota</taxon>
        <taxon>Mucoromycotina</taxon>
        <taxon>Mucoromycetes</taxon>
        <taxon>Mucorales</taxon>
        <taxon>Mucorineae</taxon>
        <taxon>Mucoraceae</taxon>
        <taxon>Thamnidium</taxon>
    </lineage>
</organism>
<dbReference type="InterPro" id="IPR036047">
    <property type="entry name" value="F-box-like_dom_sf"/>
</dbReference>
<keyword evidence="2" id="KW-1185">Reference proteome</keyword>
<gene>
    <name evidence="1" type="ORF">INT48_003163</name>
</gene>
<dbReference type="EMBL" id="JAEPRE010000386">
    <property type="protein sequence ID" value="KAG2228657.1"/>
    <property type="molecule type" value="Genomic_DNA"/>
</dbReference>